<dbReference type="InterPro" id="IPR004875">
    <property type="entry name" value="DDE_SF_endonuclease_dom"/>
</dbReference>
<feature type="region of interest" description="Disordered" evidence="1">
    <location>
        <begin position="64"/>
        <end position="83"/>
    </location>
</feature>
<dbReference type="eggNOG" id="KOG3105">
    <property type="taxonomic scope" value="Eukaryota"/>
</dbReference>
<sequence>MAWATLMKLREALVERADEIYARRNPPAPGESPIKGEDLTSEQLESVTAEVFVELGNMDQTPVQHEMPVETSLEKTGAKDARIATGGKEKERFTLCLAVTGDCKKVPLRTIFKGTPLIPPDRPGKGKATQPRKNSIAWEMLPENRSKNGYPVGGMSFGVQEKSWCDLRECKLWIKHSWTLRPNNGSLVKQRPCILVLDDFKCHKDDTFIAELKRQANTIVIFIPGGLTPLLQPLDRMLNKRMKRLLRGMYTNYQSVGPS</sequence>
<dbReference type="Proteomes" id="UP000002630">
    <property type="component" value="Unassembled WGS sequence"/>
</dbReference>
<feature type="domain" description="DDE-1" evidence="2">
    <location>
        <begin position="152"/>
        <end position="254"/>
    </location>
</feature>
<reference evidence="3 4" key="1">
    <citation type="journal article" date="2010" name="Nature">
        <title>The Ectocarpus genome and the independent evolution of multicellularity in brown algae.</title>
        <authorList>
            <person name="Cock J.M."/>
            <person name="Sterck L."/>
            <person name="Rouze P."/>
            <person name="Scornet D."/>
            <person name="Allen A.E."/>
            <person name="Amoutzias G."/>
            <person name="Anthouard V."/>
            <person name="Artiguenave F."/>
            <person name="Aury J.M."/>
            <person name="Badger J.H."/>
            <person name="Beszteri B."/>
            <person name="Billiau K."/>
            <person name="Bonnet E."/>
            <person name="Bothwell J.H."/>
            <person name="Bowler C."/>
            <person name="Boyen C."/>
            <person name="Brownlee C."/>
            <person name="Carrano C.J."/>
            <person name="Charrier B."/>
            <person name="Cho G.Y."/>
            <person name="Coelho S.M."/>
            <person name="Collen J."/>
            <person name="Corre E."/>
            <person name="Da Silva C."/>
            <person name="Delage L."/>
            <person name="Delaroque N."/>
            <person name="Dittami S.M."/>
            <person name="Doulbeau S."/>
            <person name="Elias M."/>
            <person name="Farnham G."/>
            <person name="Gachon C.M."/>
            <person name="Gschloessl B."/>
            <person name="Heesch S."/>
            <person name="Jabbari K."/>
            <person name="Jubin C."/>
            <person name="Kawai H."/>
            <person name="Kimura K."/>
            <person name="Kloareg B."/>
            <person name="Kupper F.C."/>
            <person name="Lang D."/>
            <person name="Le Bail A."/>
            <person name="Leblanc C."/>
            <person name="Lerouge P."/>
            <person name="Lohr M."/>
            <person name="Lopez P.J."/>
            <person name="Martens C."/>
            <person name="Maumus F."/>
            <person name="Michel G."/>
            <person name="Miranda-Saavedra D."/>
            <person name="Morales J."/>
            <person name="Moreau H."/>
            <person name="Motomura T."/>
            <person name="Nagasato C."/>
            <person name="Napoli C.A."/>
            <person name="Nelson D.R."/>
            <person name="Nyvall-Collen P."/>
            <person name="Peters A.F."/>
            <person name="Pommier C."/>
            <person name="Potin P."/>
            <person name="Poulain J."/>
            <person name="Quesneville H."/>
            <person name="Read B."/>
            <person name="Rensing S.A."/>
            <person name="Ritter A."/>
            <person name="Rousvoal S."/>
            <person name="Samanta M."/>
            <person name="Samson G."/>
            <person name="Schroeder D.C."/>
            <person name="Segurens B."/>
            <person name="Strittmatter M."/>
            <person name="Tonon T."/>
            <person name="Tregear J.W."/>
            <person name="Valentin K."/>
            <person name="von Dassow P."/>
            <person name="Yamagishi T."/>
            <person name="Van de Peer Y."/>
            <person name="Wincker P."/>
        </authorList>
    </citation>
    <scope>NUCLEOTIDE SEQUENCE [LARGE SCALE GENOMIC DNA]</scope>
    <source>
        <strain evidence="4">Ec32 / CCAP1310/4</strain>
    </source>
</reference>
<dbReference type="AlphaFoldDB" id="D7FXD3"/>
<dbReference type="OrthoDB" id="78941at2759"/>
<dbReference type="EMBL" id="FN649760">
    <property type="protein sequence ID" value="CBJ32270.1"/>
    <property type="molecule type" value="Genomic_DNA"/>
</dbReference>
<evidence type="ECO:0000256" key="1">
    <source>
        <dbReference type="SAM" id="MobiDB-lite"/>
    </source>
</evidence>
<dbReference type="STRING" id="2880.D7FXD3"/>
<gene>
    <name evidence="3" type="ORF">Esi_0325_0016</name>
</gene>
<evidence type="ECO:0000313" key="4">
    <source>
        <dbReference type="Proteomes" id="UP000002630"/>
    </source>
</evidence>
<evidence type="ECO:0000313" key="3">
    <source>
        <dbReference type="EMBL" id="CBJ32270.1"/>
    </source>
</evidence>
<keyword evidence="4" id="KW-1185">Reference proteome</keyword>
<dbReference type="Pfam" id="PF03184">
    <property type="entry name" value="DDE_1"/>
    <property type="match status" value="1"/>
</dbReference>
<dbReference type="GO" id="GO:0003676">
    <property type="term" value="F:nucleic acid binding"/>
    <property type="evidence" value="ECO:0007669"/>
    <property type="project" value="InterPro"/>
</dbReference>
<organism evidence="3 4">
    <name type="scientific">Ectocarpus siliculosus</name>
    <name type="common">Brown alga</name>
    <name type="synonym">Conferva siliculosa</name>
    <dbReference type="NCBI Taxonomy" id="2880"/>
    <lineage>
        <taxon>Eukaryota</taxon>
        <taxon>Sar</taxon>
        <taxon>Stramenopiles</taxon>
        <taxon>Ochrophyta</taxon>
        <taxon>PX clade</taxon>
        <taxon>Phaeophyceae</taxon>
        <taxon>Ectocarpales</taxon>
        <taxon>Ectocarpaceae</taxon>
        <taxon>Ectocarpus</taxon>
    </lineage>
</organism>
<proteinExistence type="predicted"/>
<protein>
    <recommendedName>
        <fullName evidence="2">DDE-1 domain-containing protein</fullName>
    </recommendedName>
</protein>
<evidence type="ECO:0000259" key="2">
    <source>
        <dbReference type="Pfam" id="PF03184"/>
    </source>
</evidence>
<feature type="compositionally biased region" description="Basic and acidic residues" evidence="1">
    <location>
        <begin position="72"/>
        <end position="83"/>
    </location>
</feature>
<accession>D7FXD3</accession>
<name>D7FXD3_ECTSI</name>
<dbReference type="InParanoid" id="D7FXD3"/>